<feature type="coiled-coil region" evidence="4">
    <location>
        <begin position="380"/>
        <end position="407"/>
    </location>
</feature>
<feature type="compositionally biased region" description="Pro residues" evidence="5">
    <location>
        <begin position="54"/>
        <end position="72"/>
    </location>
</feature>
<keyword evidence="7" id="KW-1185">Reference proteome</keyword>
<organism evidence="6 7">
    <name type="scientific">Carpediemonas membranifera</name>
    <dbReference type="NCBI Taxonomy" id="201153"/>
    <lineage>
        <taxon>Eukaryota</taxon>
        <taxon>Metamonada</taxon>
        <taxon>Carpediemonas-like organisms</taxon>
        <taxon>Carpediemonas</taxon>
    </lineage>
</organism>
<protein>
    <submittedName>
        <fullName evidence="6">MIF4G domain</fullName>
    </submittedName>
</protein>
<name>A0A8J6B5Y7_9EUKA</name>
<dbReference type="EMBL" id="JAHDYR010000020">
    <property type="protein sequence ID" value="KAG9393764.1"/>
    <property type="molecule type" value="Genomic_DNA"/>
</dbReference>
<dbReference type="GO" id="GO:0016281">
    <property type="term" value="C:eukaryotic translation initiation factor 4F complex"/>
    <property type="evidence" value="ECO:0007669"/>
    <property type="project" value="TreeGrafter"/>
</dbReference>
<evidence type="ECO:0000256" key="1">
    <source>
        <dbReference type="ARBA" id="ARBA00005775"/>
    </source>
</evidence>
<feature type="compositionally biased region" description="Basic and acidic residues" evidence="5">
    <location>
        <begin position="188"/>
        <end position="200"/>
    </location>
</feature>
<evidence type="ECO:0000256" key="2">
    <source>
        <dbReference type="ARBA" id="ARBA00022540"/>
    </source>
</evidence>
<dbReference type="SUPFAM" id="SSF48371">
    <property type="entry name" value="ARM repeat"/>
    <property type="match status" value="1"/>
</dbReference>
<feature type="compositionally biased region" description="Basic and acidic residues" evidence="5">
    <location>
        <begin position="633"/>
        <end position="649"/>
    </location>
</feature>
<keyword evidence="3" id="KW-0648">Protein biosynthesis</keyword>
<dbReference type="Proteomes" id="UP000717585">
    <property type="component" value="Unassembled WGS sequence"/>
</dbReference>
<dbReference type="PANTHER" id="PTHR23253">
    <property type="entry name" value="EUKARYOTIC TRANSLATION INITIATION FACTOR 4 GAMMA"/>
    <property type="match status" value="1"/>
</dbReference>
<dbReference type="InterPro" id="IPR016024">
    <property type="entry name" value="ARM-type_fold"/>
</dbReference>
<feature type="region of interest" description="Disordered" evidence="5">
    <location>
        <begin position="160"/>
        <end position="224"/>
    </location>
</feature>
<dbReference type="PANTHER" id="PTHR23253:SF9">
    <property type="entry name" value="EUKARYOTIC TRANSLATION INITIATION FACTOR 4 GAMMA 2"/>
    <property type="match status" value="1"/>
</dbReference>
<keyword evidence="4" id="KW-0175">Coiled coil</keyword>
<evidence type="ECO:0000256" key="4">
    <source>
        <dbReference type="SAM" id="Coils"/>
    </source>
</evidence>
<evidence type="ECO:0000256" key="3">
    <source>
        <dbReference type="ARBA" id="ARBA00022917"/>
    </source>
</evidence>
<accession>A0A8J6B5Y7</accession>
<keyword evidence="2" id="KW-0396">Initiation factor</keyword>
<feature type="region of interest" description="Disordered" evidence="5">
    <location>
        <begin position="1"/>
        <end position="121"/>
    </location>
</feature>
<sequence>MSMPPYAPYPQQMPVPPAQMPKQETKGSILFAIPPKSAPPAVSEEPKEDVIPPAAAPAPAPEKTVTPPPAAPEPVADSPPAEPAEPEQPKSYQPPAKTYVPKRHEAAKQPPSPVPESVHRNVTVLKTTISLETLLEIGESLPPVSKDSLPTDLRKFLEELVRVPQRPKTAPPTRGGFKGKGPGPKGTNRGDRRSDRDQSRQRGPRNQQPKPAYKSVFGESTDAPSDVDGRKLIIDCKVIMNKMVKDNKDKILQELMARITGKDPVTGREVPGFVRLPDGDVTVTVDRNGGKETHYGKEAFYKEIIGDIFEMACRQPLFAPLYAETIVSMYHRDVFADAITQPVTAGSSAGMSAADLVGSKKASSTVSPGRVKRWTKRAIVELVQKEFQQMSELTEEEEQRLAACETEAERADFHAKRADHVRNNVLFIGELFVQSKAEIISKQVLFQSCFTSLTEHFKADGFVVDDLDSSKIECLVDLIKAVGPTLDQMKSNDERESSICSSLTQAKGEYDTIKRYADEEAIKRQSGSTADTKFRDQLAEKTEAIRHQFFHGKQFSIKDLQDKIASYTRVIRVNAERELKWKEMWVDLDTLVQACKEWELETHRPVRVRFIIQDLVKIREGNWVGLNAGKALSKKEAKQERDSQHRERLSMASARHSRQGHRAQSGLSYTSSSKDGFHTPRVQSRSGSRDPGSRGASKKGLAPSLRLFSRLSVEPSYTRLDQTISREAVSWVNDSRALDELNIQIEKAVDGTEPEDTEAALAHANDAVMRTVLSGITGVKADKHGIDIFFKFLTEQLKDEDITLDDLKESIACALETLVKTGSMKNAAVAEKLALYAKRAKIDGAVLAPLVRLNSPDALAFVANFVSTVAHEDDEVDDTVLADIGDWLAPVRIVFSHASAGDVADMIDSKVPGLYMMIISCRLATSLGRNPRAVADLPDANPLRSQTALNALLVMNRRRQLNATPVEALNKLKDMVGPTGLSLTPDDVVKLRAFDKQASTVALMKAYIEMGGDIKAVKVWAEGQVKHIIPAMKKAGRDVLKMIESL</sequence>
<dbReference type="AlphaFoldDB" id="A0A8J6B5Y7"/>
<feature type="compositionally biased region" description="Polar residues" evidence="5">
    <location>
        <begin position="665"/>
        <end position="674"/>
    </location>
</feature>
<comment type="similarity">
    <text evidence="1">Belongs to the eukaryotic initiation factor 4G family.</text>
</comment>
<reference evidence="6" key="1">
    <citation type="submission" date="2021-05" db="EMBL/GenBank/DDBJ databases">
        <title>A free-living protist that lacks canonical eukaryotic 1 DNA replication and segregation systems.</title>
        <authorList>
            <person name="Salas-Leiva D.E."/>
            <person name="Tromer E.C."/>
            <person name="Curtis B.A."/>
            <person name="Jerlstrom-Hultqvist J."/>
            <person name="Kolisko M."/>
            <person name="Yi Z."/>
            <person name="Salas-Leiva J.S."/>
            <person name="Gallot-Lavallee L."/>
            <person name="Kops G.J.P.L."/>
            <person name="Archibald J.M."/>
            <person name="Simpson A.G.B."/>
            <person name="Roger A.J."/>
        </authorList>
    </citation>
    <scope>NUCLEOTIDE SEQUENCE</scope>
    <source>
        <strain evidence="6">BICM</strain>
    </source>
</reference>
<comment type="caution">
    <text evidence="6">The sequence shown here is derived from an EMBL/GenBank/DDBJ whole genome shotgun (WGS) entry which is preliminary data.</text>
</comment>
<evidence type="ECO:0000256" key="5">
    <source>
        <dbReference type="SAM" id="MobiDB-lite"/>
    </source>
</evidence>
<dbReference type="Gene3D" id="1.25.40.180">
    <property type="match status" value="1"/>
</dbReference>
<evidence type="ECO:0000313" key="6">
    <source>
        <dbReference type="EMBL" id="KAG9393764.1"/>
    </source>
</evidence>
<dbReference type="GO" id="GO:0003743">
    <property type="term" value="F:translation initiation factor activity"/>
    <property type="evidence" value="ECO:0007669"/>
    <property type="project" value="UniProtKB-KW"/>
</dbReference>
<evidence type="ECO:0000313" key="7">
    <source>
        <dbReference type="Proteomes" id="UP000717585"/>
    </source>
</evidence>
<proteinExistence type="inferred from homology"/>
<feature type="region of interest" description="Disordered" evidence="5">
    <location>
        <begin position="630"/>
        <end position="700"/>
    </location>
</feature>
<gene>
    <name evidence="6" type="ORF">J8273_4627</name>
</gene>
<feature type="compositionally biased region" description="Pro residues" evidence="5">
    <location>
        <begin position="1"/>
        <end position="19"/>
    </location>
</feature>
<dbReference type="GO" id="GO:0003729">
    <property type="term" value="F:mRNA binding"/>
    <property type="evidence" value="ECO:0007669"/>
    <property type="project" value="TreeGrafter"/>
</dbReference>